<keyword evidence="2" id="KW-0520">NAD</keyword>
<dbReference type="Gene3D" id="3.40.50.720">
    <property type="entry name" value="NAD(P)-binding Rossmann-like Domain"/>
    <property type="match status" value="2"/>
</dbReference>
<dbReference type="Pfam" id="PF02826">
    <property type="entry name" value="2-Hacid_dh_C"/>
    <property type="match status" value="1"/>
</dbReference>
<dbReference type="GO" id="GO:0016491">
    <property type="term" value="F:oxidoreductase activity"/>
    <property type="evidence" value="ECO:0007669"/>
    <property type="project" value="UniProtKB-KW"/>
</dbReference>
<dbReference type="InterPro" id="IPR006140">
    <property type="entry name" value="D-isomer_DH_NAD-bd"/>
</dbReference>
<proteinExistence type="predicted"/>
<dbReference type="GO" id="GO:0051287">
    <property type="term" value="F:NAD binding"/>
    <property type="evidence" value="ECO:0007669"/>
    <property type="project" value="InterPro"/>
</dbReference>
<evidence type="ECO:0000256" key="2">
    <source>
        <dbReference type="ARBA" id="ARBA00023027"/>
    </source>
</evidence>
<dbReference type="RefSeq" id="WP_184385273.1">
    <property type="nucleotide sequence ID" value="NZ_JACIDJ010000005.1"/>
</dbReference>
<dbReference type="InterPro" id="IPR036291">
    <property type="entry name" value="NAD(P)-bd_dom_sf"/>
</dbReference>
<evidence type="ECO:0000256" key="1">
    <source>
        <dbReference type="ARBA" id="ARBA00023002"/>
    </source>
</evidence>
<sequence>MAPLLLLWHDNTAPYRRALEEAGVAGRFRIQELKRAEAPDAALLAEAEGLLAWGAPPGLLAQMPRLRWVQALTAGVENWIGRPDLAAGVTLCCARGTHRVQMPENILGALFHITKPYHAAAMDQRESRWTRRIASTLAGRTLGILGLGAIGVELARKAAALEMRVIGTRRSPGAVPHVEQVFGPDETDAVLAQSDFVVLLLPATPETDNLMNAARIGRMKRDAWLINFGRGSAIVDEDLVQALKEGVIAGAVLDVFREEPLPQSHPFWTTPNCVVLPHIGGLHPERDKVVAALFAENARRLLAGEALSQAVDPKLGY</sequence>
<evidence type="ECO:0000259" key="3">
    <source>
        <dbReference type="Pfam" id="PF02826"/>
    </source>
</evidence>
<dbReference type="CDD" id="cd05300">
    <property type="entry name" value="2-Hacid_dh_1"/>
    <property type="match status" value="1"/>
</dbReference>
<dbReference type="AlphaFoldDB" id="A0A840ABY5"/>
<dbReference type="EMBL" id="JACIDJ010000005">
    <property type="protein sequence ID" value="MBB3899478.1"/>
    <property type="molecule type" value="Genomic_DNA"/>
</dbReference>
<evidence type="ECO:0000313" key="4">
    <source>
        <dbReference type="EMBL" id="MBB3899478.1"/>
    </source>
</evidence>
<name>A0A840ABY5_9PROT</name>
<reference evidence="4 5" key="1">
    <citation type="submission" date="2020-08" db="EMBL/GenBank/DDBJ databases">
        <title>Genomic Encyclopedia of Type Strains, Phase IV (KMG-IV): sequencing the most valuable type-strain genomes for metagenomic binning, comparative biology and taxonomic classification.</title>
        <authorList>
            <person name="Goeker M."/>
        </authorList>
    </citation>
    <scope>NUCLEOTIDE SEQUENCE [LARGE SCALE GENOMIC DNA]</scope>
    <source>
        <strain evidence="4 5">DSM 19979</strain>
    </source>
</reference>
<dbReference type="SUPFAM" id="SSF51735">
    <property type="entry name" value="NAD(P)-binding Rossmann-fold domains"/>
    <property type="match status" value="1"/>
</dbReference>
<protein>
    <submittedName>
        <fullName evidence="4">Phosphoglycerate dehydrogenase-like enzyme</fullName>
    </submittedName>
</protein>
<evidence type="ECO:0000313" key="5">
    <source>
        <dbReference type="Proteomes" id="UP000553193"/>
    </source>
</evidence>
<gene>
    <name evidence="4" type="ORF">GGQ83_002930</name>
</gene>
<comment type="caution">
    <text evidence="4">The sequence shown here is derived from an EMBL/GenBank/DDBJ whole genome shotgun (WGS) entry which is preliminary data.</text>
</comment>
<keyword evidence="5" id="KW-1185">Reference proteome</keyword>
<dbReference type="Proteomes" id="UP000553193">
    <property type="component" value="Unassembled WGS sequence"/>
</dbReference>
<keyword evidence="1" id="KW-0560">Oxidoreductase</keyword>
<dbReference type="PANTHER" id="PTHR43333">
    <property type="entry name" value="2-HACID_DH_C DOMAIN-CONTAINING PROTEIN"/>
    <property type="match status" value="1"/>
</dbReference>
<accession>A0A840ABY5</accession>
<dbReference type="PANTHER" id="PTHR43333:SF1">
    <property type="entry name" value="D-ISOMER SPECIFIC 2-HYDROXYACID DEHYDROGENASE NAD-BINDING DOMAIN-CONTAINING PROTEIN"/>
    <property type="match status" value="1"/>
</dbReference>
<organism evidence="4 5">
    <name type="scientific">Roseococcus suduntuyensis</name>
    <dbReference type="NCBI Taxonomy" id="455361"/>
    <lineage>
        <taxon>Bacteria</taxon>
        <taxon>Pseudomonadati</taxon>
        <taxon>Pseudomonadota</taxon>
        <taxon>Alphaproteobacteria</taxon>
        <taxon>Acetobacterales</taxon>
        <taxon>Roseomonadaceae</taxon>
        <taxon>Roseococcus</taxon>
    </lineage>
</organism>
<feature type="domain" description="D-isomer specific 2-hydroxyacid dehydrogenase NAD-binding" evidence="3">
    <location>
        <begin position="108"/>
        <end position="280"/>
    </location>
</feature>
<dbReference type="SUPFAM" id="SSF52283">
    <property type="entry name" value="Formate/glycerate dehydrogenase catalytic domain-like"/>
    <property type="match status" value="1"/>
</dbReference>